<evidence type="ECO:0000313" key="2">
    <source>
        <dbReference type="EMBL" id="CAI9782231.1"/>
    </source>
</evidence>
<dbReference type="AlphaFoldDB" id="A0AAD2EBU0"/>
<dbReference type="EMBL" id="OU503053">
    <property type="protein sequence ID" value="CAI9782231.1"/>
    <property type="molecule type" value="Genomic_DNA"/>
</dbReference>
<sequence length="139" mass="15201">MIRATQTIWWLHRIKAGSGKRGTWKTWECYEEVGKTEEKLKNKVEDLKAKVNFLRLVSAGSGGTIAISRSNTLAFSDVVLIASGSTNSASSVQFSLRPYPSGCPGMFLCSSTPVSVAFSFYVALHQFLNSSAEIVKTVM</sequence>
<keyword evidence="1" id="KW-0175">Coiled coil</keyword>
<gene>
    <name evidence="2" type="ORF">FPE_LOCUS29661</name>
</gene>
<name>A0AAD2EBU0_9LAMI</name>
<keyword evidence="3" id="KW-1185">Reference proteome</keyword>
<evidence type="ECO:0000313" key="3">
    <source>
        <dbReference type="Proteomes" id="UP000834106"/>
    </source>
</evidence>
<reference evidence="2" key="1">
    <citation type="submission" date="2023-05" db="EMBL/GenBank/DDBJ databases">
        <authorList>
            <person name="Huff M."/>
        </authorList>
    </citation>
    <scope>NUCLEOTIDE SEQUENCE</scope>
</reference>
<evidence type="ECO:0000256" key="1">
    <source>
        <dbReference type="SAM" id="Coils"/>
    </source>
</evidence>
<protein>
    <submittedName>
        <fullName evidence="2">Uncharacterized protein</fullName>
    </submittedName>
</protein>
<proteinExistence type="predicted"/>
<accession>A0AAD2EBU0</accession>
<feature type="coiled-coil region" evidence="1">
    <location>
        <begin position="30"/>
        <end position="57"/>
    </location>
</feature>
<dbReference type="Proteomes" id="UP000834106">
    <property type="component" value="Chromosome 18"/>
</dbReference>
<organism evidence="2 3">
    <name type="scientific">Fraxinus pennsylvanica</name>
    <dbReference type="NCBI Taxonomy" id="56036"/>
    <lineage>
        <taxon>Eukaryota</taxon>
        <taxon>Viridiplantae</taxon>
        <taxon>Streptophyta</taxon>
        <taxon>Embryophyta</taxon>
        <taxon>Tracheophyta</taxon>
        <taxon>Spermatophyta</taxon>
        <taxon>Magnoliopsida</taxon>
        <taxon>eudicotyledons</taxon>
        <taxon>Gunneridae</taxon>
        <taxon>Pentapetalae</taxon>
        <taxon>asterids</taxon>
        <taxon>lamiids</taxon>
        <taxon>Lamiales</taxon>
        <taxon>Oleaceae</taxon>
        <taxon>Oleeae</taxon>
        <taxon>Fraxinus</taxon>
    </lineage>
</organism>